<keyword evidence="2" id="KW-1185">Reference proteome</keyword>
<gene>
    <name evidence="1" type="ORF">GSY63_15650</name>
</gene>
<name>A0A965ZIW9_9SPHI</name>
<accession>A0A965ZIW9</accession>
<evidence type="ECO:0000313" key="2">
    <source>
        <dbReference type="Proteomes" id="UP000638732"/>
    </source>
</evidence>
<protein>
    <submittedName>
        <fullName evidence="1">Uncharacterized protein</fullName>
    </submittedName>
</protein>
<reference evidence="1" key="2">
    <citation type="submission" date="2020-10" db="EMBL/GenBank/DDBJ databases">
        <title>Mucilaginibacter sp. nov., isolated from soil.</title>
        <authorList>
            <person name="Jeon C.O."/>
        </authorList>
    </citation>
    <scope>NUCLEOTIDE SEQUENCE</scope>
    <source>
        <strain evidence="1">R11</strain>
    </source>
</reference>
<sequence>MNPESPTNASWGFTTPDGHFMPMPSLKLAGFEYLSKTVAELQDLIAEYIIAEEYEKCALIRDEIAKRV</sequence>
<proteinExistence type="predicted"/>
<comment type="caution">
    <text evidence="1">The sequence shown here is derived from an EMBL/GenBank/DDBJ whole genome shotgun (WGS) entry which is preliminary data.</text>
</comment>
<dbReference type="AlphaFoldDB" id="A0A965ZIW9"/>
<dbReference type="EMBL" id="WWEO01000043">
    <property type="protein sequence ID" value="NCD70799.1"/>
    <property type="molecule type" value="Genomic_DNA"/>
</dbReference>
<evidence type="ECO:0000313" key="1">
    <source>
        <dbReference type="EMBL" id="NCD70799.1"/>
    </source>
</evidence>
<dbReference type="RefSeq" id="WP_166586751.1">
    <property type="nucleotide sequence ID" value="NZ_WWEO01000043.1"/>
</dbReference>
<dbReference type="Proteomes" id="UP000638732">
    <property type="component" value="Unassembled WGS sequence"/>
</dbReference>
<organism evidence="1 2">
    <name type="scientific">Mucilaginibacter agri</name>
    <dbReference type="NCBI Taxonomy" id="2695265"/>
    <lineage>
        <taxon>Bacteria</taxon>
        <taxon>Pseudomonadati</taxon>
        <taxon>Bacteroidota</taxon>
        <taxon>Sphingobacteriia</taxon>
        <taxon>Sphingobacteriales</taxon>
        <taxon>Sphingobacteriaceae</taxon>
        <taxon>Mucilaginibacter</taxon>
    </lineage>
</organism>
<reference evidence="1" key="1">
    <citation type="submission" date="2020-01" db="EMBL/GenBank/DDBJ databases">
        <authorList>
            <person name="Seo Y.L."/>
        </authorList>
    </citation>
    <scope>NUCLEOTIDE SEQUENCE</scope>
    <source>
        <strain evidence="1">R11</strain>
    </source>
</reference>